<name>A0A5J9SD35_9POAL</name>
<reference evidence="2 3" key="1">
    <citation type="journal article" date="2019" name="Sci. Rep.">
        <title>A high-quality genome of Eragrostis curvula grass provides insights into Poaceae evolution and supports new strategies to enhance forage quality.</title>
        <authorList>
            <person name="Carballo J."/>
            <person name="Santos B.A.C.M."/>
            <person name="Zappacosta D."/>
            <person name="Garbus I."/>
            <person name="Selva J.P."/>
            <person name="Gallo C.A."/>
            <person name="Diaz A."/>
            <person name="Albertini E."/>
            <person name="Caccamo M."/>
            <person name="Echenique V."/>
        </authorList>
    </citation>
    <scope>NUCLEOTIDE SEQUENCE [LARGE SCALE GENOMIC DNA]</scope>
    <source>
        <strain evidence="3">cv. Victoria</strain>
        <tissue evidence="2">Leaf</tissue>
    </source>
</reference>
<feature type="domain" description="F-box" evidence="1">
    <location>
        <begin position="9"/>
        <end position="54"/>
    </location>
</feature>
<dbReference type="CDD" id="cd22157">
    <property type="entry name" value="F-box_AtFBW1-like"/>
    <property type="match status" value="1"/>
</dbReference>
<dbReference type="InterPro" id="IPR001810">
    <property type="entry name" value="F-box_dom"/>
</dbReference>
<dbReference type="Gene3D" id="1.20.1280.50">
    <property type="match status" value="1"/>
</dbReference>
<comment type="caution">
    <text evidence="2">The sequence shown here is derived from an EMBL/GenBank/DDBJ whole genome shotgun (WGS) entry which is preliminary data.</text>
</comment>
<dbReference type="SUPFAM" id="SSF50998">
    <property type="entry name" value="Quinoprotein alcohol dehydrogenase-like"/>
    <property type="match status" value="1"/>
</dbReference>
<evidence type="ECO:0000259" key="1">
    <source>
        <dbReference type="PROSITE" id="PS50181"/>
    </source>
</evidence>
<dbReference type="PANTHER" id="PTHR31111:SF133">
    <property type="entry name" value="OS07G0196600 PROTEIN"/>
    <property type="match status" value="1"/>
</dbReference>
<evidence type="ECO:0000313" key="2">
    <source>
        <dbReference type="EMBL" id="TVT97217.1"/>
    </source>
</evidence>
<dbReference type="PROSITE" id="PS50181">
    <property type="entry name" value="FBOX"/>
    <property type="match status" value="1"/>
</dbReference>
<gene>
    <name evidence="2" type="ORF">EJB05_57524</name>
</gene>
<dbReference type="Gramene" id="TVT97217">
    <property type="protein sequence ID" value="TVT97217"/>
    <property type="gene ID" value="EJB05_57524"/>
</dbReference>
<dbReference type="OrthoDB" id="688418at2759"/>
<keyword evidence="3" id="KW-1185">Reference proteome</keyword>
<dbReference type="InterPro" id="IPR017451">
    <property type="entry name" value="F-box-assoc_interact_dom"/>
</dbReference>
<dbReference type="AlphaFoldDB" id="A0A5J9SD35"/>
<dbReference type="NCBIfam" id="TIGR01640">
    <property type="entry name" value="F_box_assoc_1"/>
    <property type="match status" value="1"/>
</dbReference>
<feature type="non-terminal residue" evidence="2">
    <location>
        <position position="1"/>
    </location>
</feature>
<dbReference type="PANTHER" id="PTHR31111">
    <property type="entry name" value="BNAA05G37150D PROTEIN-RELATED"/>
    <property type="match status" value="1"/>
</dbReference>
<organism evidence="2 3">
    <name type="scientific">Eragrostis curvula</name>
    <name type="common">weeping love grass</name>
    <dbReference type="NCBI Taxonomy" id="38414"/>
    <lineage>
        <taxon>Eukaryota</taxon>
        <taxon>Viridiplantae</taxon>
        <taxon>Streptophyta</taxon>
        <taxon>Embryophyta</taxon>
        <taxon>Tracheophyta</taxon>
        <taxon>Spermatophyta</taxon>
        <taxon>Magnoliopsida</taxon>
        <taxon>Liliopsida</taxon>
        <taxon>Poales</taxon>
        <taxon>Poaceae</taxon>
        <taxon>PACMAD clade</taxon>
        <taxon>Chloridoideae</taxon>
        <taxon>Eragrostideae</taxon>
        <taxon>Eragrostidinae</taxon>
        <taxon>Eragrostis</taxon>
    </lineage>
</organism>
<dbReference type="SUPFAM" id="SSF81383">
    <property type="entry name" value="F-box domain"/>
    <property type="match status" value="1"/>
</dbReference>
<dbReference type="InterPro" id="IPR036047">
    <property type="entry name" value="F-box-like_dom_sf"/>
</dbReference>
<dbReference type="SMART" id="SM00256">
    <property type="entry name" value="FBOX"/>
    <property type="match status" value="1"/>
</dbReference>
<sequence>MVNYPTVASGQDEALPPDVLFDVLLRLPAKDICRFRAVCQHWRSLTSDRLFTDAHAARHRAPLIAASFNGDSDNVHVMDLSGQVVKRLPVAAEGLTTLVWSRLDDLVCVANNSDGRCAVINPNTGAVSHLPETTSPEENGGCAYHVFLLGRVESTGQRKVLRLSRDKSDGRHLMSSSVITLLNEDDAGGGGSAQWRPSGRPKFLVNKYSGVVVGGAAYFFWWAAHYPDQHHRTQLWHDGIVPDCVARFDLETEVWSTIRGPRLVDDAEYINHVWEYMSMLSTSTLAELRGHLVLVHNYGCLDLWFLTDPENHLWVQQYSISYPDSVILNLTRLVKPLLLLDDGRIVIFLGHWGILFLYDPANDAFSGLDTERLDEVGLYTGSLLG</sequence>
<dbReference type="InterPro" id="IPR011047">
    <property type="entry name" value="Quinoprotein_ADH-like_sf"/>
</dbReference>
<dbReference type="Proteomes" id="UP000324897">
    <property type="component" value="Unassembled WGS sequence"/>
</dbReference>
<evidence type="ECO:0000313" key="3">
    <source>
        <dbReference type="Proteomes" id="UP000324897"/>
    </source>
</evidence>
<dbReference type="Pfam" id="PF08268">
    <property type="entry name" value="FBA_3"/>
    <property type="match status" value="1"/>
</dbReference>
<dbReference type="EMBL" id="RWGY01001055">
    <property type="protein sequence ID" value="TVT97217.1"/>
    <property type="molecule type" value="Genomic_DNA"/>
</dbReference>
<accession>A0A5J9SD35</accession>
<dbReference type="InterPro" id="IPR013187">
    <property type="entry name" value="F-box-assoc_dom_typ3"/>
</dbReference>
<dbReference type="Pfam" id="PF00646">
    <property type="entry name" value="F-box"/>
    <property type="match status" value="1"/>
</dbReference>
<protein>
    <recommendedName>
        <fullName evidence="1">F-box domain-containing protein</fullName>
    </recommendedName>
</protein>
<proteinExistence type="predicted"/>